<accession>A0A6S6S4G0</accession>
<name>A0A6S6S4G0_9BACT</name>
<organism evidence="1">
    <name type="scientific">uncultured Sulfurovum sp</name>
    <dbReference type="NCBI Taxonomy" id="269237"/>
    <lineage>
        <taxon>Bacteria</taxon>
        <taxon>Pseudomonadati</taxon>
        <taxon>Campylobacterota</taxon>
        <taxon>Epsilonproteobacteria</taxon>
        <taxon>Campylobacterales</taxon>
        <taxon>Sulfurovaceae</taxon>
        <taxon>Sulfurovum</taxon>
        <taxon>environmental samples</taxon>
    </lineage>
</organism>
<dbReference type="EMBL" id="CACVAU010000008">
    <property type="protein sequence ID" value="CAA6802543.1"/>
    <property type="molecule type" value="Genomic_DNA"/>
</dbReference>
<protein>
    <recommendedName>
        <fullName evidence="2">Helix-turn-helix domain-containing protein</fullName>
    </recommendedName>
</protein>
<gene>
    <name evidence="1" type="ORF">HELGO_WM10692</name>
</gene>
<evidence type="ECO:0000313" key="1">
    <source>
        <dbReference type="EMBL" id="CAA6802543.1"/>
    </source>
</evidence>
<evidence type="ECO:0008006" key="2">
    <source>
        <dbReference type="Google" id="ProtNLM"/>
    </source>
</evidence>
<reference evidence="1" key="1">
    <citation type="submission" date="2020-01" db="EMBL/GenBank/DDBJ databases">
        <authorList>
            <person name="Meier V. D."/>
            <person name="Meier V D."/>
        </authorList>
    </citation>
    <scope>NUCLEOTIDE SEQUENCE</scope>
    <source>
        <strain evidence="1">HLG_WM_MAG_05</strain>
    </source>
</reference>
<sequence length="80" mass="8953">MDAYQEELKELKQQFPNKRALTLKELSQAISISIGSIRRGIKNGKGIPPFKKVGSGVSRQTVIFPITDVARFLTSTEKVY</sequence>
<dbReference type="AlphaFoldDB" id="A0A6S6S4G0"/>
<proteinExistence type="predicted"/>